<dbReference type="Proteomes" id="UP000042394">
    <property type="component" value="Unassembled WGS sequence"/>
</dbReference>
<organism evidence="3 5">
    <name type="scientific">Salmonella enterica subsp. enterica serovar Bovismorbificans</name>
    <dbReference type="NCBI Taxonomy" id="58097"/>
    <lineage>
        <taxon>Bacteria</taxon>
        <taxon>Pseudomonadati</taxon>
        <taxon>Pseudomonadota</taxon>
        <taxon>Gammaproteobacteria</taxon>
        <taxon>Enterobacterales</taxon>
        <taxon>Enterobacteriaceae</taxon>
        <taxon>Salmonella</taxon>
    </lineage>
</organism>
<proteinExistence type="predicted"/>
<evidence type="ECO:0000313" key="2">
    <source>
        <dbReference type="EMBL" id="CNT83847.1"/>
    </source>
</evidence>
<gene>
    <name evidence="3" type="primary">SBOV36066</name>
    <name evidence="2" type="synonym">yhgN</name>
    <name evidence="2" type="ORF">ERS008207_01124</name>
    <name evidence="3" type="ORF">NCTC5754_00423</name>
</gene>
<evidence type="ECO:0000313" key="3">
    <source>
        <dbReference type="EMBL" id="SUE45641.1"/>
    </source>
</evidence>
<feature type="compositionally biased region" description="Polar residues" evidence="1">
    <location>
        <begin position="102"/>
        <end position="113"/>
    </location>
</feature>
<dbReference type="Proteomes" id="UP000254190">
    <property type="component" value="Unassembled WGS sequence"/>
</dbReference>
<name>A0A0T9WMF7_SALET</name>
<reference evidence="3 5" key="2">
    <citation type="submission" date="2018-06" db="EMBL/GenBank/DDBJ databases">
        <authorList>
            <consortium name="Pathogen Informatics"/>
            <person name="Doyle S."/>
        </authorList>
    </citation>
    <scope>NUCLEOTIDE SEQUENCE [LARGE SCALE GENOMIC DNA]</scope>
    <source>
        <strain evidence="3 5">NCTC5754</strain>
    </source>
</reference>
<evidence type="ECO:0000313" key="4">
    <source>
        <dbReference type="Proteomes" id="UP000042394"/>
    </source>
</evidence>
<evidence type="ECO:0000256" key="1">
    <source>
        <dbReference type="SAM" id="MobiDB-lite"/>
    </source>
</evidence>
<sequence>MIAKPSVMRLILPYRASRKSSGDYQGICVRKGIISVAVLLILIMDQRRNLPVFMRVLKHGEAKRRWAIAMHTSIKKPGSDYALPGLRCRYVPVSRPGKHRATGQQDSAQQLESNHPDNRADRAEDSLHHRPGLQRLRFGRACKFTEQPEAGVVNMRNHN</sequence>
<protein>
    <submittedName>
        <fullName evidence="2">Putative antibiotic transporter</fullName>
    </submittedName>
    <submittedName>
        <fullName evidence="3">Putative inner membrane protein</fullName>
    </submittedName>
</protein>
<dbReference type="EMBL" id="CQPD01000008">
    <property type="protein sequence ID" value="CNT83847.1"/>
    <property type="molecule type" value="Genomic_DNA"/>
</dbReference>
<dbReference type="EMBL" id="UGVQ01000002">
    <property type="protein sequence ID" value="SUE45641.1"/>
    <property type="molecule type" value="Genomic_DNA"/>
</dbReference>
<accession>A0A0T9WMF7</accession>
<feature type="compositionally biased region" description="Basic and acidic residues" evidence="1">
    <location>
        <begin position="114"/>
        <end position="128"/>
    </location>
</feature>
<dbReference type="AlphaFoldDB" id="A0A0T9WMF7"/>
<feature type="region of interest" description="Disordered" evidence="1">
    <location>
        <begin position="94"/>
        <end position="132"/>
    </location>
</feature>
<reference evidence="2 4" key="1">
    <citation type="submission" date="2015-03" db="EMBL/GenBank/DDBJ databases">
        <authorList>
            <consortium name="Pathogen Informatics"/>
        </authorList>
    </citation>
    <scope>NUCLEOTIDE SEQUENCE [LARGE SCALE GENOMIC DNA]</scope>
    <source>
        <strain evidence="2 4">D4891</strain>
    </source>
</reference>
<evidence type="ECO:0000313" key="5">
    <source>
        <dbReference type="Proteomes" id="UP000254190"/>
    </source>
</evidence>